<reference evidence="5 6" key="1">
    <citation type="journal article" date="2023" name="Insect Mol. Biol.">
        <title>Genome sequencing provides insights into the evolution of gene families encoding plant cell wall-degrading enzymes in longhorned beetles.</title>
        <authorList>
            <person name="Shin N.R."/>
            <person name="Okamura Y."/>
            <person name="Kirsch R."/>
            <person name="Pauchet Y."/>
        </authorList>
    </citation>
    <scope>NUCLEOTIDE SEQUENCE [LARGE SCALE GENOMIC DNA]</scope>
    <source>
        <strain evidence="5">EAD_L_NR</strain>
    </source>
</reference>
<accession>A0AAV8W150</accession>
<evidence type="ECO:0000256" key="4">
    <source>
        <dbReference type="PIRSR" id="PIRSR617939-2"/>
    </source>
</evidence>
<sequence length="127" mass="14175">MDNLDNQEGVHQQIYYPLTVKVETPTGKELDCRVYIQTANVTNVVPLTELPNERKPSAVYINTMLKGAKESGLPKEYQDFLGSIPHNGYSGEVDIGAQLHLTFTLVMSLLNVSLSDGFEDSYSFYVL</sequence>
<evidence type="ECO:0000313" key="6">
    <source>
        <dbReference type="Proteomes" id="UP001159042"/>
    </source>
</evidence>
<dbReference type="Gene3D" id="3.10.490.10">
    <property type="entry name" value="Gamma-glutamyl cyclotransferase-like"/>
    <property type="match status" value="1"/>
</dbReference>
<keyword evidence="2" id="KW-0456">Lyase</keyword>
<dbReference type="Proteomes" id="UP001159042">
    <property type="component" value="Unassembled WGS sequence"/>
</dbReference>
<keyword evidence="6" id="KW-1185">Reference proteome</keyword>
<dbReference type="EMBL" id="JANEYG010000015">
    <property type="protein sequence ID" value="KAJ8920296.1"/>
    <property type="molecule type" value="Genomic_DNA"/>
</dbReference>
<feature type="active site" description="Proton acceptor" evidence="3">
    <location>
        <position position="8"/>
    </location>
</feature>
<dbReference type="PANTHER" id="PTHR12935">
    <property type="entry name" value="GAMMA-GLUTAMYLCYCLOTRANSFERASE"/>
    <property type="match status" value="1"/>
</dbReference>
<dbReference type="InterPro" id="IPR017939">
    <property type="entry name" value="G-Glutamylcylcotransferase"/>
</dbReference>
<gene>
    <name evidence="5" type="ORF">NQ315_011957</name>
</gene>
<protein>
    <recommendedName>
        <fullName evidence="1">gamma-glutamylcyclotransferase</fullName>
        <ecNumber evidence="1">4.3.2.9</ecNumber>
    </recommendedName>
</protein>
<dbReference type="EC" id="4.3.2.9" evidence="1"/>
<dbReference type="PANTHER" id="PTHR12935:SF0">
    <property type="entry name" value="GAMMA-GLUTAMYLCYCLOTRANSFERASE"/>
    <property type="match status" value="1"/>
</dbReference>
<evidence type="ECO:0000256" key="1">
    <source>
        <dbReference type="ARBA" id="ARBA00012346"/>
    </source>
</evidence>
<evidence type="ECO:0000256" key="2">
    <source>
        <dbReference type="ARBA" id="ARBA00023239"/>
    </source>
</evidence>
<dbReference type="AlphaFoldDB" id="A0AAV8W150"/>
<name>A0AAV8W150_9CUCU</name>
<evidence type="ECO:0000256" key="3">
    <source>
        <dbReference type="PIRSR" id="PIRSR617939-1"/>
    </source>
</evidence>
<dbReference type="GO" id="GO:0003839">
    <property type="term" value="F:gamma-glutamylcyclotransferase activity"/>
    <property type="evidence" value="ECO:0007669"/>
    <property type="project" value="UniProtKB-EC"/>
</dbReference>
<organism evidence="5 6">
    <name type="scientific">Exocentrus adspersus</name>
    <dbReference type="NCBI Taxonomy" id="1586481"/>
    <lineage>
        <taxon>Eukaryota</taxon>
        <taxon>Metazoa</taxon>
        <taxon>Ecdysozoa</taxon>
        <taxon>Arthropoda</taxon>
        <taxon>Hexapoda</taxon>
        <taxon>Insecta</taxon>
        <taxon>Pterygota</taxon>
        <taxon>Neoptera</taxon>
        <taxon>Endopterygota</taxon>
        <taxon>Coleoptera</taxon>
        <taxon>Polyphaga</taxon>
        <taxon>Cucujiformia</taxon>
        <taxon>Chrysomeloidea</taxon>
        <taxon>Cerambycidae</taxon>
        <taxon>Lamiinae</taxon>
        <taxon>Acanthocinini</taxon>
        <taxon>Exocentrus</taxon>
    </lineage>
</organism>
<evidence type="ECO:0000313" key="5">
    <source>
        <dbReference type="EMBL" id="KAJ8920296.1"/>
    </source>
</evidence>
<comment type="caution">
    <text evidence="5">The sequence shown here is derived from an EMBL/GenBank/DDBJ whole genome shotgun (WGS) entry which is preliminary data.</text>
</comment>
<feature type="binding site" evidence="4">
    <location>
        <position position="60"/>
    </location>
    <ligand>
        <name>substrate</name>
    </ligand>
</feature>
<dbReference type="Pfam" id="PF13772">
    <property type="entry name" value="AIG2_2"/>
    <property type="match status" value="1"/>
</dbReference>
<proteinExistence type="predicted"/>